<protein>
    <submittedName>
        <fullName evidence="2">Uncharacterized protein</fullName>
    </submittedName>
</protein>
<evidence type="ECO:0000313" key="2">
    <source>
        <dbReference type="EMBL" id="KAA8572699.1"/>
    </source>
</evidence>
<comment type="caution">
    <text evidence="2">The sequence shown here is derived from an EMBL/GenBank/DDBJ whole genome shotgun (WGS) entry which is preliminary data.</text>
</comment>
<dbReference type="VEuPathDB" id="FungiDB:MFRU_003g01510"/>
<accession>A0A5M9JX34</accession>
<reference evidence="2 3" key="1">
    <citation type="submission" date="2019-06" db="EMBL/GenBank/DDBJ databases">
        <title>Genome Sequence of the Brown Rot Fungal Pathogen Monilinia fructicola.</title>
        <authorList>
            <person name="De Miccolis Angelini R.M."/>
            <person name="Landi L."/>
            <person name="Abate D."/>
            <person name="Pollastro S."/>
            <person name="Romanazzi G."/>
            <person name="Faretra F."/>
        </authorList>
    </citation>
    <scope>NUCLEOTIDE SEQUENCE [LARGE SCALE GENOMIC DNA]</scope>
    <source>
        <strain evidence="2 3">Mfrc123</strain>
    </source>
</reference>
<evidence type="ECO:0000313" key="3">
    <source>
        <dbReference type="Proteomes" id="UP000322873"/>
    </source>
</evidence>
<dbReference type="Proteomes" id="UP000322873">
    <property type="component" value="Unassembled WGS sequence"/>
</dbReference>
<name>A0A5M9JX34_MONFR</name>
<dbReference type="AlphaFoldDB" id="A0A5M9JX34"/>
<feature type="region of interest" description="Disordered" evidence="1">
    <location>
        <begin position="95"/>
        <end position="129"/>
    </location>
</feature>
<keyword evidence="3" id="KW-1185">Reference proteome</keyword>
<feature type="compositionally biased region" description="Basic and acidic residues" evidence="1">
    <location>
        <begin position="98"/>
        <end position="107"/>
    </location>
</feature>
<proteinExistence type="predicted"/>
<sequence length="290" mass="33583">MVSTHPLISKGIRTVRILTSHYNPSFYDSFETFLRYKSVCLGLLIDTWEYKKPKLLDAQTSSRLNELASLPRFFSYFELTSLLVLTNFAEDVAEDDSSDRSSDKDYTEGDFSDESSDEDSTEGDSLDEDLAEDDLSDGYVSKDVSLASDKSSDESISIVKRLYIRAFFRFRSLYEDQERMLQNETFTQAVTSAITRMPLAKTLHIHDRNRTLESDSRQNASLYPKLHSLYEYVRDDEMFIEDLVKEEFGGELVDLIPGRFKDWSSPYCQLLLKLPIAIHKAWPSIRKHWH</sequence>
<gene>
    <name evidence="2" type="ORF">EYC84_003290</name>
</gene>
<organism evidence="2 3">
    <name type="scientific">Monilinia fructicola</name>
    <name type="common">Brown rot fungus</name>
    <name type="synonym">Ciboria fructicola</name>
    <dbReference type="NCBI Taxonomy" id="38448"/>
    <lineage>
        <taxon>Eukaryota</taxon>
        <taxon>Fungi</taxon>
        <taxon>Dikarya</taxon>
        <taxon>Ascomycota</taxon>
        <taxon>Pezizomycotina</taxon>
        <taxon>Leotiomycetes</taxon>
        <taxon>Helotiales</taxon>
        <taxon>Sclerotiniaceae</taxon>
        <taxon>Monilinia</taxon>
    </lineage>
</organism>
<dbReference type="EMBL" id="VICG01000004">
    <property type="protein sequence ID" value="KAA8572699.1"/>
    <property type="molecule type" value="Genomic_DNA"/>
</dbReference>
<evidence type="ECO:0000256" key="1">
    <source>
        <dbReference type="SAM" id="MobiDB-lite"/>
    </source>
</evidence>
<feature type="compositionally biased region" description="Acidic residues" evidence="1">
    <location>
        <begin position="108"/>
        <end position="129"/>
    </location>
</feature>